<dbReference type="Pfam" id="PF13930">
    <property type="entry name" value="Endonuclea_NS_2"/>
    <property type="match status" value="1"/>
</dbReference>
<feature type="compositionally biased region" description="Basic and acidic residues" evidence="1">
    <location>
        <begin position="159"/>
        <end position="179"/>
    </location>
</feature>
<reference evidence="4 5" key="1">
    <citation type="submission" date="2019-12" db="EMBL/GenBank/DDBJ databases">
        <authorList>
            <person name="Kim Y.S."/>
        </authorList>
    </citation>
    <scope>NUCLEOTIDE SEQUENCE [LARGE SCALE GENOMIC DNA]</scope>
    <source>
        <strain evidence="4 5">GA093</strain>
    </source>
</reference>
<feature type="region of interest" description="Disordered" evidence="1">
    <location>
        <begin position="124"/>
        <end position="242"/>
    </location>
</feature>
<sequence>MSAFGQKTRSNPSSSFSSSGKSEDFFGVQAKLNVGKPNDKFEVEADKVADNVVSNKKNTSPEPFFTPTPAVQNKTAAEAHPKNKNNEIQKKTSVEEISQNNQPKLKVVHKKQAAGTNTFFPASSVIQNKKSTAIQKKNTSEKEVQKETAAEKNTPVIHLKSEKEESVQTKTESPKDKVPAPKPLIQKKKEEDIQAKEEEEIQAKEDDKEIQMSPGADANPSDTSNLESTLNSSKGGGSPLFGKVKTEMETGIGADFSNVRIHNDSTAVQMNQQLGAQAFATGNNIYFNEGKYNPNSQDGKHLLAHELTHTVQQGAAIRKKPEQLSPAPEMIQGSFLDLVPNWIINEARHVPGYTLFTVIVGYDPLRQVDVERTPINLVEGLMGLIPFGTAIFDKLQEYGILQQVFDWVEGKLSELGLTIDSILDLVEEVWHEVSFPFTGIIDLVTEKFNEVVNRITSFVSATVDQVITWIKEALIGVAEPILAENKAWSLIKKIIRYDPLRDEEVNATTVEILEDFLILIDKQTELEQMREKGTLQKTADWLDTQVGTFNSLLGELRGLITSAWDAIQPSNLMNIADNLSILAGQAGGFLQRVWDFASGVALKVLELVKESLLAWLSAQASTVRGYSLIKVIIGKDPFTNETVERSVPNLIRGFMSLMDGGEEQYAQMVETGAIARIAGQIEAAVATLNMTPEAVIQLFTDLWNSFTIDDLIHPLDAFTRIIEKFGEPIGRLIAFVAEIIRIVIVAILEIMNFPFDLIGNIITRALEAIDDIKKDPIGFLKNILRALKQGFIQFFDNIVTHLINGVTGWLMSELKDANIPVLTDFSLQGVITWVMEVLNISMEKIWEKLAAHPRIGPARVARIRSMINTLEGIWTFIKDVQERGMAAIWDKIQEQLSNLWNTVLDAVKNFVMERIVNRITARLLSMLDPTGIMAVINGAMAFFSAIQSFIKYLREMLEVVNSFVNGVADLAKGNVTTAADYLERTMGQAMPVVIGFLANQVGLTGIGARVGEMIISVQQMVDEALTWLVNKAVDTGMALLDRVMGRGEPEAATASGPIAGALAEIDTESEKEKDEGQITEEEAQAIKNKVNTDHASVINISSVTDAGENWDFNYVQMAKKSVPKATSATSTAPALVAGETIRIYTGTKWVLAVFQRYEILMGTKLVHARADDGVIYGKPESKYNDAVGWESYSLGVHSVTFASLDAGRAKGFTAKLGKPLSRNNSSRATPLGYVSGVHERGHLLGAQFGGGGNIANIAAMYPHVNDPGMKSYETLIRNAIDSGEIVDYQVIVDYNGSDPIPTSITLIATGNKGFSISTTIANNP</sequence>
<dbReference type="Gene3D" id="3.40.570.10">
    <property type="entry name" value="Extracellular Endonuclease, subunit A"/>
    <property type="match status" value="1"/>
</dbReference>
<dbReference type="RefSeq" id="WP_160374602.1">
    <property type="nucleotide sequence ID" value="NZ_WSTB01000004.1"/>
</dbReference>
<dbReference type="InterPro" id="IPR025295">
    <property type="entry name" value="eCIS_core_dom"/>
</dbReference>
<organism evidence="4 5">
    <name type="scientific">Flavobacterium hydrocarbonoxydans</name>
    <dbReference type="NCBI Taxonomy" id="2683249"/>
    <lineage>
        <taxon>Bacteria</taxon>
        <taxon>Pseudomonadati</taxon>
        <taxon>Bacteroidota</taxon>
        <taxon>Flavobacteriia</taxon>
        <taxon>Flavobacteriales</taxon>
        <taxon>Flavobacteriaceae</taxon>
        <taxon>Flavobacterium</taxon>
    </lineage>
</organism>
<feature type="compositionally biased region" description="Polar residues" evidence="1">
    <location>
        <begin position="52"/>
        <end position="61"/>
    </location>
</feature>
<evidence type="ECO:0000256" key="1">
    <source>
        <dbReference type="SAM" id="MobiDB-lite"/>
    </source>
</evidence>
<feature type="compositionally biased region" description="Low complexity" evidence="1">
    <location>
        <begin position="10"/>
        <end position="20"/>
    </location>
</feature>
<name>A0A6I4NPZ5_9FLAO</name>
<keyword evidence="5" id="KW-1185">Reference proteome</keyword>
<dbReference type="Proteomes" id="UP000471501">
    <property type="component" value="Unassembled WGS sequence"/>
</dbReference>
<evidence type="ECO:0000259" key="3">
    <source>
        <dbReference type="Pfam" id="PF13930"/>
    </source>
</evidence>
<dbReference type="InterPro" id="IPR044927">
    <property type="entry name" value="Endonuclea_NS_2"/>
</dbReference>
<accession>A0A6I4NPZ5</accession>
<feature type="domain" description="Type VII secretion system protein EssD-like" evidence="3">
    <location>
        <begin position="1207"/>
        <end position="1307"/>
    </location>
</feature>
<feature type="region of interest" description="Disordered" evidence="1">
    <location>
        <begin position="1"/>
        <end position="22"/>
    </location>
</feature>
<dbReference type="SUPFAM" id="SSF48371">
    <property type="entry name" value="ARM repeat"/>
    <property type="match status" value="1"/>
</dbReference>
<feature type="compositionally biased region" description="Polar residues" evidence="1">
    <location>
        <begin position="220"/>
        <end position="233"/>
    </location>
</feature>
<feature type="compositionally biased region" description="Polar residues" evidence="1">
    <location>
        <begin position="124"/>
        <end position="137"/>
    </location>
</feature>
<proteinExistence type="predicted"/>
<dbReference type="Pfam" id="PF13699">
    <property type="entry name" value="eCIS_core"/>
    <property type="match status" value="1"/>
</dbReference>
<feature type="domain" description="eCIS core" evidence="2">
    <location>
        <begin position="240"/>
        <end position="315"/>
    </location>
</feature>
<gene>
    <name evidence="4" type="ORF">GON26_09690</name>
</gene>
<feature type="compositionally biased region" description="Basic and acidic residues" evidence="1">
    <location>
        <begin position="187"/>
        <end position="210"/>
    </location>
</feature>
<feature type="compositionally biased region" description="Basic and acidic residues" evidence="1">
    <location>
        <begin position="77"/>
        <end position="94"/>
    </location>
</feature>
<evidence type="ECO:0000313" key="4">
    <source>
        <dbReference type="EMBL" id="MWB94635.1"/>
    </source>
</evidence>
<feature type="compositionally biased region" description="Basic and acidic residues" evidence="1">
    <location>
        <begin position="138"/>
        <end position="150"/>
    </location>
</feature>
<dbReference type="InterPro" id="IPR044929">
    <property type="entry name" value="DNA/RNA_non-sp_Endonuclease_sf"/>
</dbReference>
<dbReference type="InterPro" id="IPR016024">
    <property type="entry name" value="ARM-type_fold"/>
</dbReference>
<evidence type="ECO:0000259" key="2">
    <source>
        <dbReference type="Pfam" id="PF13699"/>
    </source>
</evidence>
<comment type="caution">
    <text evidence="4">The sequence shown here is derived from an EMBL/GenBank/DDBJ whole genome shotgun (WGS) entry which is preliminary data.</text>
</comment>
<dbReference type="EMBL" id="WSTB01000004">
    <property type="protein sequence ID" value="MWB94635.1"/>
    <property type="molecule type" value="Genomic_DNA"/>
</dbReference>
<feature type="region of interest" description="Disordered" evidence="1">
    <location>
        <begin position="52"/>
        <end position="105"/>
    </location>
</feature>
<evidence type="ECO:0000313" key="5">
    <source>
        <dbReference type="Proteomes" id="UP000471501"/>
    </source>
</evidence>
<protein>
    <submittedName>
        <fullName evidence="4">DUF4157 domain-containing protein</fullName>
    </submittedName>
</protein>